<dbReference type="RefSeq" id="WP_048702475.1">
    <property type="nucleotide sequence ID" value="NZ_CP012034.1"/>
</dbReference>
<dbReference type="Gene3D" id="3.40.50.11220">
    <property type="match status" value="1"/>
</dbReference>
<dbReference type="Pfam" id="PF01890">
    <property type="entry name" value="CbiG_C"/>
    <property type="match status" value="1"/>
</dbReference>
<evidence type="ECO:0000313" key="5">
    <source>
        <dbReference type="Proteomes" id="UP000036106"/>
    </source>
</evidence>
<feature type="domain" description="Cobalamin biosynthesis central region" evidence="3">
    <location>
        <begin position="144"/>
        <end position="225"/>
    </location>
</feature>
<dbReference type="InterPro" id="IPR002750">
    <property type="entry name" value="CobE/GbiG_C"/>
</dbReference>
<evidence type="ECO:0000313" key="4">
    <source>
        <dbReference type="EMBL" id="AKP66212.1"/>
    </source>
</evidence>
<proteinExistence type="predicted"/>
<dbReference type="InterPro" id="IPR021745">
    <property type="entry name" value="CbiG_mid"/>
</dbReference>
<protein>
    <submittedName>
        <fullName evidence="4">Cobalamin biosynthesis protein CbiG</fullName>
    </submittedName>
</protein>
<dbReference type="Gene3D" id="3.30.420.180">
    <property type="entry name" value="CobE/GbiG C-terminal domain"/>
    <property type="match status" value="1"/>
</dbReference>
<dbReference type="EMBL" id="CP012034">
    <property type="protein sequence ID" value="AKP66212.1"/>
    <property type="molecule type" value="Genomic_DNA"/>
</dbReference>
<dbReference type="SUPFAM" id="SSF159672">
    <property type="entry name" value="CbiG N-terminal domain-like"/>
    <property type="match status" value="1"/>
</dbReference>
<dbReference type="PANTHER" id="PTHR37477:SF1">
    <property type="entry name" value="COBALT-PRECORRIN-5A HYDROLASE"/>
    <property type="match status" value="1"/>
</dbReference>
<reference evidence="5" key="1">
    <citation type="submission" date="2015-07" db="EMBL/GenBank/DDBJ databases">
        <title>Lactobacillus ginsenosidimutans/EMML 3141/ whole genome sequencing.</title>
        <authorList>
            <person name="Kim M.K."/>
            <person name="Im W.-T."/>
            <person name="Srinivasan S."/>
            <person name="Lee J.-J."/>
        </authorList>
    </citation>
    <scope>NUCLEOTIDE SEQUENCE [LARGE SCALE GENOMIC DNA]</scope>
    <source>
        <strain evidence="5">EMML 3041</strain>
    </source>
</reference>
<dbReference type="InterPro" id="IPR036518">
    <property type="entry name" value="CobE/GbiG_C_sf"/>
</dbReference>
<dbReference type="STRING" id="1007676.ABM34_00710"/>
<organism evidence="4 5">
    <name type="scientific">Companilactobacillus ginsenosidimutans</name>
    <dbReference type="NCBI Taxonomy" id="1007676"/>
    <lineage>
        <taxon>Bacteria</taxon>
        <taxon>Bacillati</taxon>
        <taxon>Bacillota</taxon>
        <taxon>Bacilli</taxon>
        <taxon>Lactobacillales</taxon>
        <taxon>Lactobacillaceae</taxon>
        <taxon>Companilactobacillus</taxon>
    </lineage>
</organism>
<dbReference type="SUPFAM" id="SSF159664">
    <property type="entry name" value="CobE/GbiG C-terminal domain-like"/>
    <property type="match status" value="1"/>
</dbReference>
<feature type="domain" description="Cobalamin synthesis G N-terminal" evidence="2">
    <location>
        <begin position="58"/>
        <end position="138"/>
    </location>
</feature>
<dbReference type="AlphaFoldDB" id="A0A0H4QE51"/>
<dbReference type="PATRIC" id="fig|1007676.4.peg.149"/>
<dbReference type="InterPro" id="IPR052553">
    <property type="entry name" value="CbiG_hydrolase"/>
</dbReference>
<evidence type="ECO:0000259" key="2">
    <source>
        <dbReference type="Pfam" id="PF11760"/>
    </source>
</evidence>
<dbReference type="Pfam" id="PF11760">
    <property type="entry name" value="CbiG_N"/>
    <property type="match status" value="1"/>
</dbReference>
<name>A0A0H4QE51_9LACO</name>
<gene>
    <name evidence="4" type="ORF">ABM34_00710</name>
</gene>
<dbReference type="KEGG" id="lgn:ABM34_00710"/>
<dbReference type="InterPro" id="IPR021744">
    <property type="entry name" value="CbiG_N"/>
</dbReference>
<evidence type="ECO:0000259" key="3">
    <source>
        <dbReference type="Pfam" id="PF11761"/>
    </source>
</evidence>
<sequence length="352" mass="38641">MSQNKSKIAIVSITNTGTKLGASVKKVLSDHDVLLYAPSRIADANVDVSIEKGEFTTTVQNLFTEMDCLILIMATGIAVRTISPVIEDKTTDPAVLVIDELGKHVISLLSGHVGGANEWTTQLSEQLGADPVITTATDTEKVASIDVLAKRLNAWYPNFKENTKLINRKLAEHEKVYLYVEDYFLNEIPTLNGFTKIPKDEISESDDAPIVIVSDQTDFEKHDNVIHVVPKLNALGVGCRKNVTYEMMQTNFALFMSMHHLAWDSIAVIASIDVKQNEAAIQYLANTLHAETEFHSAEELSEVDINYPSSEFVKKTVGVGNVASSSANFVSGNVVSIEQFKGKEITMALSHK</sequence>
<feature type="domain" description="CobE/GbiG C-terminal" evidence="1">
    <location>
        <begin position="234"/>
        <end position="349"/>
    </location>
</feature>
<accession>A0A0H4QE51</accession>
<dbReference type="Pfam" id="PF11761">
    <property type="entry name" value="CbiG_mid"/>
    <property type="match status" value="1"/>
</dbReference>
<dbReference type="InterPro" id="IPR038029">
    <property type="entry name" value="GbiG_N_sf"/>
</dbReference>
<dbReference type="Proteomes" id="UP000036106">
    <property type="component" value="Chromosome"/>
</dbReference>
<evidence type="ECO:0000259" key="1">
    <source>
        <dbReference type="Pfam" id="PF01890"/>
    </source>
</evidence>
<dbReference type="PANTHER" id="PTHR37477">
    <property type="entry name" value="COBALT-PRECORRIN-5A HYDROLASE"/>
    <property type="match status" value="1"/>
</dbReference>
<dbReference type="GO" id="GO:0009236">
    <property type="term" value="P:cobalamin biosynthetic process"/>
    <property type="evidence" value="ECO:0007669"/>
    <property type="project" value="InterPro"/>
</dbReference>
<dbReference type="OrthoDB" id="9781023at2"/>
<keyword evidence="5" id="KW-1185">Reference proteome</keyword>